<evidence type="ECO:0000256" key="1">
    <source>
        <dbReference type="ARBA" id="ARBA00004141"/>
    </source>
</evidence>
<gene>
    <name evidence="8" type="ORF">PUMCH_000912</name>
</gene>
<dbReference type="InterPro" id="IPR036938">
    <property type="entry name" value="PAP2/HPO_sf"/>
</dbReference>
<evidence type="ECO:0000256" key="3">
    <source>
        <dbReference type="ARBA" id="ARBA00022692"/>
    </source>
</evidence>
<evidence type="ECO:0000256" key="4">
    <source>
        <dbReference type="ARBA" id="ARBA00022989"/>
    </source>
</evidence>
<evidence type="ECO:0000256" key="2">
    <source>
        <dbReference type="ARBA" id="ARBA00008816"/>
    </source>
</evidence>
<dbReference type="EMBL" id="CP138894">
    <property type="protein sequence ID" value="WPK23670.1"/>
    <property type="molecule type" value="Genomic_DNA"/>
</dbReference>
<evidence type="ECO:0000256" key="5">
    <source>
        <dbReference type="ARBA" id="ARBA00023136"/>
    </source>
</evidence>
<feature type="transmembrane region" description="Helical" evidence="6">
    <location>
        <begin position="98"/>
        <end position="120"/>
    </location>
</feature>
<name>A0AAX4H7H5_9ASCO</name>
<dbReference type="Proteomes" id="UP001338582">
    <property type="component" value="Chromosome 1"/>
</dbReference>
<protein>
    <recommendedName>
        <fullName evidence="7">Phosphatidic acid phosphatase type 2/haloperoxidase domain-containing protein</fullName>
    </recommendedName>
</protein>
<dbReference type="CDD" id="cd03390">
    <property type="entry name" value="PAP2_containing_1_like"/>
    <property type="match status" value="1"/>
</dbReference>
<dbReference type="GO" id="GO:0006644">
    <property type="term" value="P:phospholipid metabolic process"/>
    <property type="evidence" value="ECO:0007669"/>
    <property type="project" value="InterPro"/>
</dbReference>
<evidence type="ECO:0000313" key="9">
    <source>
        <dbReference type="Proteomes" id="UP001338582"/>
    </source>
</evidence>
<dbReference type="Pfam" id="PF01569">
    <property type="entry name" value="PAP2"/>
    <property type="match status" value="1"/>
</dbReference>
<dbReference type="KEGG" id="asau:88171980"/>
<comment type="subcellular location">
    <subcellularLocation>
        <location evidence="1">Membrane</location>
        <topology evidence="1">Multi-pass membrane protein</topology>
    </subcellularLocation>
</comment>
<dbReference type="InterPro" id="IPR043216">
    <property type="entry name" value="PAP-like"/>
</dbReference>
<reference evidence="8 9" key="1">
    <citation type="submission" date="2023-10" db="EMBL/GenBank/DDBJ databases">
        <title>Draft Genome Sequence of Candida saopaulonensis from a very Premature Infant with Sepsis.</title>
        <authorList>
            <person name="Ning Y."/>
            <person name="Dai R."/>
            <person name="Xiao M."/>
            <person name="Xu Y."/>
            <person name="Yan Q."/>
            <person name="Zhang L."/>
        </authorList>
    </citation>
    <scope>NUCLEOTIDE SEQUENCE [LARGE SCALE GENOMIC DNA]</scope>
    <source>
        <strain evidence="8 9">19XY460</strain>
    </source>
</reference>
<feature type="transmembrane region" description="Helical" evidence="6">
    <location>
        <begin position="195"/>
        <end position="213"/>
    </location>
</feature>
<dbReference type="RefSeq" id="XP_062876056.1">
    <property type="nucleotide sequence ID" value="XM_063019986.1"/>
</dbReference>
<evidence type="ECO:0000259" key="7">
    <source>
        <dbReference type="SMART" id="SM00014"/>
    </source>
</evidence>
<feature type="transmembrane region" description="Helical" evidence="6">
    <location>
        <begin position="56"/>
        <end position="74"/>
    </location>
</feature>
<dbReference type="PANTHER" id="PTHR10165:SF35">
    <property type="entry name" value="RE23632P"/>
    <property type="match status" value="1"/>
</dbReference>
<evidence type="ECO:0000313" key="8">
    <source>
        <dbReference type="EMBL" id="WPK23670.1"/>
    </source>
</evidence>
<accession>A0AAX4H7H5</accession>
<dbReference type="PANTHER" id="PTHR10165">
    <property type="entry name" value="LIPID PHOSPHATE PHOSPHATASE"/>
    <property type="match status" value="1"/>
</dbReference>
<feature type="transmembrane region" description="Helical" evidence="6">
    <location>
        <begin position="7"/>
        <end position="24"/>
    </location>
</feature>
<dbReference type="GO" id="GO:0008195">
    <property type="term" value="F:phosphatidate phosphatase activity"/>
    <property type="evidence" value="ECO:0007669"/>
    <property type="project" value="TreeGrafter"/>
</dbReference>
<dbReference type="SUPFAM" id="SSF48317">
    <property type="entry name" value="Acid phosphatase/Vanadium-dependent haloperoxidase"/>
    <property type="match status" value="1"/>
</dbReference>
<dbReference type="GeneID" id="88171980"/>
<dbReference type="AlphaFoldDB" id="A0AAX4H7H5"/>
<evidence type="ECO:0000256" key="6">
    <source>
        <dbReference type="SAM" id="Phobius"/>
    </source>
</evidence>
<dbReference type="GO" id="GO:0046839">
    <property type="term" value="P:phospholipid dephosphorylation"/>
    <property type="evidence" value="ECO:0007669"/>
    <property type="project" value="TreeGrafter"/>
</dbReference>
<keyword evidence="3 6" id="KW-0812">Transmembrane</keyword>
<keyword evidence="5 6" id="KW-0472">Membrane</keyword>
<dbReference type="GO" id="GO:0016020">
    <property type="term" value="C:membrane"/>
    <property type="evidence" value="ECO:0007669"/>
    <property type="project" value="UniProtKB-SubCell"/>
</dbReference>
<keyword evidence="9" id="KW-1185">Reference proteome</keyword>
<dbReference type="Gene3D" id="1.20.144.10">
    <property type="entry name" value="Phosphatidic acid phosphatase type 2/haloperoxidase"/>
    <property type="match status" value="1"/>
</dbReference>
<feature type="transmembrane region" description="Helical" evidence="6">
    <location>
        <begin position="165"/>
        <end position="183"/>
    </location>
</feature>
<feature type="transmembrane region" description="Helical" evidence="6">
    <location>
        <begin position="219"/>
        <end position="241"/>
    </location>
</feature>
<comment type="similarity">
    <text evidence="2">Belongs to the PA-phosphatase related phosphoesterase family.</text>
</comment>
<keyword evidence="4 6" id="KW-1133">Transmembrane helix</keyword>
<sequence length="249" mass="27823">MALSTNAKDWLTVAIFIVLFFYYFEYLQPFQRQFRLDDSTLQHPFAKVERVTDNELYLYCSLVPTVVIGVVQFLRTKLCGPVSGGASENWSLSATNRALLGLWVSVVAAACVTDVLKVWIARPRPDFLERCGAVAGTPLHTYVSTEVCTAPLGQMYVADGMKSTPLGHLSMAFAGLFYLTLWLGRHGRFPKASALTTFIVRTLPSLLAAYIAFSRTQDYRHHFFDVLLGLTIGILFAWGCYVKYHGVSN</sequence>
<dbReference type="InterPro" id="IPR000326">
    <property type="entry name" value="PAP2/HPO"/>
</dbReference>
<feature type="domain" description="Phosphatidic acid phosphatase type 2/haloperoxidase" evidence="7">
    <location>
        <begin position="100"/>
        <end position="241"/>
    </location>
</feature>
<dbReference type="SMART" id="SM00014">
    <property type="entry name" value="acidPPc"/>
    <property type="match status" value="1"/>
</dbReference>
<proteinExistence type="inferred from homology"/>
<organism evidence="8 9">
    <name type="scientific">Australozyma saopauloensis</name>
    <dbReference type="NCBI Taxonomy" id="291208"/>
    <lineage>
        <taxon>Eukaryota</taxon>
        <taxon>Fungi</taxon>
        <taxon>Dikarya</taxon>
        <taxon>Ascomycota</taxon>
        <taxon>Saccharomycotina</taxon>
        <taxon>Pichiomycetes</taxon>
        <taxon>Metschnikowiaceae</taxon>
        <taxon>Australozyma</taxon>
    </lineage>
</organism>